<sequence>MNVVVSNRGSQTISVLLGEGNGSFIPQVTYGTGAGPVSVAIGDVDNDTRLDIIVAGVDGPFVYILFEQDDGSFSDSVFYLTGSYSPSVAVADLNNDTRLDMIAANINGLYIDQIFFDVKANSRPTSIVIGYFNDDNQLDTAAARSGTKQMGLLLEDGRGSFTQQANYPESNMFSPFSTTATDFNNDTNYIDISNVYNAASFKNQMRYSTGVRRRHLALDYVNNESSIDILVVNYDSDSLSIFFGRSNGSCIYHSTYSVGLNPIFVTVDDFNNDKRLDVVIANESSDSISVLLGFDNGTFSSSIIYSIDSLPTWSVAVGDFANDQHLDIVFVPKTYSTGSSSPYFPNAAYVINGTSLNIIPINYYYNKHEVFLGHGDGTLNKLIFNALPYSSHHLKSPHQISIMAIMDIHNQSHPQFPDLGNWEIVYDD</sequence>
<dbReference type="OrthoDB" id="10022113at2759"/>
<dbReference type="SUPFAM" id="SSF69318">
    <property type="entry name" value="Integrin alpha N-terminal domain"/>
    <property type="match status" value="2"/>
</dbReference>
<dbReference type="PANTHER" id="PTHR46580:SF4">
    <property type="entry name" value="ATP_GTP-BINDING PROTEIN"/>
    <property type="match status" value="1"/>
</dbReference>
<organism evidence="2 3">
    <name type="scientific">Adineta ricciae</name>
    <name type="common">Rotifer</name>
    <dbReference type="NCBI Taxonomy" id="249248"/>
    <lineage>
        <taxon>Eukaryota</taxon>
        <taxon>Metazoa</taxon>
        <taxon>Spiralia</taxon>
        <taxon>Gnathifera</taxon>
        <taxon>Rotifera</taxon>
        <taxon>Eurotatoria</taxon>
        <taxon>Bdelloidea</taxon>
        <taxon>Adinetida</taxon>
        <taxon>Adinetidae</taxon>
        <taxon>Adineta</taxon>
    </lineage>
</organism>
<keyword evidence="1" id="KW-0732">Signal</keyword>
<comment type="caution">
    <text evidence="2">The sequence shown here is derived from an EMBL/GenBank/DDBJ whole genome shotgun (WGS) entry which is preliminary data.</text>
</comment>
<evidence type="ECO:0008006" key="4">
    <source>
        <dbReference type="Google" id="ProtNLM"/>
    </source>
</evidence>
<dbReference type="Gene3D" id="2.30.30.100">
    <property type="match status" value="2"/>
</dbReference>
<dbReference type="InterPro" id="IPR013517">
    <property type="entry name" value="FG-GAP"/>
</dbReference>
<evidence type="ECO:0000313" key="2">
    <source>
        <dbReference type="EMBL" id="CAF1471401.1"/>
    </source>
</evidence>
<dbReference type="PANTHER" id="PTHR46580">
    <property type="entry name" value="SENSOR KINASE-RELATED"/>
    <property type="match status" value="1"/>
</dbReference>
<evidence type="ECO:0000313" key="3">
    <source>
        <dbReference type="Proteomes" id="UP000663852"/>
    </source>
</evidence>
<accession>A0A815R2W1</accession>
<evidence type="ECO:0000256" key="1">
    <source>
        <dbReference type="ARBA" id="ARBA00022729"/>
    </source>
</evidence>
<gene>
    <name evidence="2" type="ORF">EDS130_LOCUS40818</name>
</gene>
<dbReference type="InterPro" id="IPR028994">
    <property type="entry name" value="Integrin_alpha_N"/>
</dbReference>
<dbReference type="Proteomes" id="UP000663852">
    <property type="component" value="Unassembled WGS sequence"/>
</dbReference>
<name>A0A815R2W1_ADIRI</name>
<proteinExistence type="predicted"/>
<dbReference type="AlphaFoldDB" id="A0A815R2W1"/>
<protein>
    <recommendedName>
        <fullName evidence="4">VCBS repeat-containing protein</fullName>
    </recommendedName>
</protein>
<dbReference type="EMBL" id="CAJNOJ010000508">
    <property type="protein sequence ID" value="CAF1471401.1"/>
    <property type="molecule type" value="Genomic_DNA"/>
</dbReference>
<reference evidence="2" key="1">
    <citation type="submission" date="2021-02" db="EMBL/GenBank/DDBJ databases">
        <authorList>
            <person name="Nowell W R."/>
        </authorList>
    </citation>
    <scope>NUCLEOTIDE SEQUENCE</scope>
</reference>
<dbReference type="Pfam" id="PF13517">
    <property type="entry name" value="FG-GAP_3"/>
    <property type="match status" value="2"/>
</dbReference>